<reference evidence="3 4" key="1">
    <citation type="submission" date="2016-07" db="EMBL/GenBank/DDBJ databases">
        <title>Pervasive Adenine N6-methylation of Active Genes in Fungi.</title>
        <authorList>
            <consortium name="DOE Joint Genome Institute"/>
            <person name="Mondo S.J."/>
            <person name="Dannebaum R.O."/>
            <person name="Kuo R.C."/>
            <person name="Labutti K."/>
            <person name="Haridas S."/>
            <person name="Kuo A."/>
            <person name="Salamov A."/>
            <person name="Ahrendt S.R."/>
            <person name="Lipzen A."/>
            <person name="Sullivan W."/>
            <person name="Andreopoulos W.B."/>
            <person name="Clum A."/>
            <person name="Lindquist E."/>
            <person name="Daum C."/>
            <person name="Ramamoorthy G.K."/>
            <person name="Gryganskyi A."/>
            <person name="Culley D."/>
            <person name="Magnuson J.K."/>
            <person name="James T.Y."/>
            <person name="O'Malley M.A."/>
            <person name="Stajich J.E."/>
            <person name="Spatafora J.W."/>
            <person name="Visel A."/>
            <person name="Grigoriev I.V."/>
        </authorList>
    </citation>
    <scope>NUCLEOTIDE SEQUENCE [LARGE SCALE GENOMIC DNA]</scope>
    <source>
        <strain evidence="3 4">JEL800</strain>
    </source>
</reference>
<dbReference type="OrthoDB" id="438641at2759"/>
<dbReference type="PANTHER" id="PTHR47436">
    <property type="entry name" value="HISTONE-LYSINE N-METHYLTRANSFERASE ATXR2"/>
    <property type="match status" value="1"/>
</dbReference>
<evidence type="ECO:0000313" key="3">
    <source>
        <dbReference type="EMBL" id="ORY40401.1"/>
    </source>
</evidence>
<organism evidence="3 4">
    <name type="scientific">Rhizoclosmatium globosum</name>
    <dbReference type="NCBI Taxonomy" id="329046"/>
    <lineage>
        <taxon>Eukaryota</taxon>
        <taxon>Fungi</taxon>
        <taxon>Fungi incertae sedis</taxon>
        <taxon>Chytridiomycota</taxon>
        <taxon>Chytridiomycota incertae sedis</taxon>
        <taxon>Chytridiomycetes</taxon>
        <taxon>Chytridiales</taxon>
        <taxon>Chytriomycetaceae</taxon>
        <taxon>Rhizoclosmatium</taxon>
    </lineage>
</organism>
<keyword evidence="4" id="KW-1185">Reference proteome</keyword>
<evidence type="ECO:0000313" key="4">
    <source>
        <dbReference type="Proteomes" id="UP000193642"/>
    </source>
</evidence>
<dbReference type="GO" id="GO:0008168">
    <property type="term" value="F:methyltransferase activity"/>
    <property type="evidence" value="ECO:0007669"/>
    <property type="project" value="InterPro"/>
</dbReference>
<feature type="domain" description="SET" evidence="2">
    <location>
        <begin position="40"/>
        <end position="436"/>
    </location>
</feature>
<gene>
    <name evidence="3" type="ORF">BCR33DRAFT_719397</name>
</gene>
<name>A0A1Y2C060_9FUNG</name>
<dbReference type="SUPFAM" id="SSF82199">
    <property type="entry name" value="SET domain"/>
    <property type="match status" value="1"/>
</dbReference>
<dbReference type="Gene3D" id="2.170.270.10">
    <property type="entry name" value="SET domain"/>
    <property type="match status" value="1"/>
</dbReference>
<comment type="caution">
    <text evidence="3">The sequence shown here is derived from an EMBL/GenBank/DDBJ whole genome shotgun (WGS) entry which is preliminary data.</text>
</comment>
<accession>A0A1Y2C060</accession>
<dbReference type="AlphaFoldDB" id="A0A1Y2C060"/>
<sequence>MNPITTFFCDDNTKLFGSSASAEKTLAYYKDQIRGQGCADHIELKYLGEPRGKALFATKDFEKGQRIFTELAAFAFQSTENTHIARVCSRCLHFVGSPQDQIELLMQRKLTAKEALDVTAAINQLPSDWKNGFSGDATVTCGCGEVYCGLGCKEKDIAFGHLQVCTAANPAAAHAINEFKDHAKGTNETFLLALKVFAFIADKVKSHKTPSSREALEEAVWPIRVFAKDFWWNVCMPDEAEEEDPEELKRALKGLLKDSVELLKDVFKHVPELNPVMNVDFYGLLMGIFERNNVAIVTPSPMLALLEHLPSPITESVLERVSQFISSSSNSHSHDHGHEGGSHDHSHGGNNSATADPFEALDALVAEGSGLHTIHATINHSCTPNAMVFKDAAGLDVSASSSSLGSISGNVIRDGRTVIRAIKNIKKGEEITISYLDEGSDEMDADFEVADEDGEDEREWRAMSLREYGIDKCECAKCKK</sequence>
<evidence type="ECO:0000259" key="2">
    <source>
        <dbReference type="PROSITE" id="PS50280"/>
    </source>
</evidence>
<dbReference type="InterPro" id="IPR001214">
    <property type="entry name" value="SET_dom"/>
</dbReference>
<dbReference type="CDD" id="cd20071">
    <property type="entry name" value="SET_SMYD"/>
    <property type="match status" value="1"/>
</dbReference>
<dbReference type="PANTHER" id="PTHR47436:SF1">
    <property type="entry name" value="SET DOMAIN-CONTAINING PROTEIN"/>
    <property type="match status" value="1"/>
</dbReference>
<dbReference type="Proteomes" id="UP000193642">
    <property type="component" value="Unassembled WGS sequence"/>
</dbReference>
<proteinExistence type="predicted"/>
<protein>
    <submittedName>
        <fullName evidence="3">SET domain-containing protein</fullName>
    </submittedName>
</protein>
<dbReference type="PROSITE" id="PS50280">
    <property type="entry name" value="SET"/>
    <property type="match status" value="1"/>
</dbReference>
<dbReference type="Pfam" id="PF00856">
    <property type="entry name" value="SET"/>
    <property type="match status" value="1"/>
</dbReference>
<evidence type="ECO:0000256" key="1">
    <source>
        <dbReference type="SAM" id="MobiDB-lite"/>
    </source>
</evidence>
<dbReference type="EMBL" id="MCGO01000035">
    <property type="protein sequence ID" value="ORY40401.1"/>
    <property type="molecule type" value="Genomic_DNA"/>
</dbReference>
<dbReference type="STRING" id="329046.A0A1Y2C060"/>
<dbReference type="InterPro" id="IPR044237">
    <property type="entry name" value="ATXR2-like"/>
</dbReference>
<feature type="compositionally biased region" description="Basic and acidic residues" evidence="1">
    <location>
        <begin position="332"/>
        <end position="347"/>
    </location>
</feature>
<dbReference type="SMART" id="SM00317">
    <property type="entry name" value="SET"/>
    <property type="match status" value="1"/>
</dbReference>
<dbReference type="InterPro" id="IPR046341">
    <property type="entry name" value="SET_dom_sf"/>
</dbReference>
<feature type="region of interest" description="Disordered" evidence="1">
    <location>
        <begin position="327"/>
        <end position="354"/>
    </location>
</feature>